<dbReference type="EMBL" id="NQMQ01000001">
    <property type="protein sequence ID" value="PAJ71357.1"/>
    <property type="molecule type" value="Genomic_DNA"/>
</dbReference>
<keyword evidence="8 13" id="KW-0812">Transmembrane</keyword>
<evidence type="ECO:0000256" key="13">
    <source>
        <dbReference type="SAM" id="Phobius"/>
    </source>
</evidence>
<evidence type="ECO:0000256" key="6">
    <source>
        <dbReference type="ARBA" id="ARBA00022475"/>
    </source>
</evidence>
<feature type="transmembrane region" description="Helical" evidence="13">
    <location>
        <begin position="206"/>
        <end position="226"/>
    </location>
</feature>
<evidence type="ECO:0000256" key="5">
    <source>
        <dbReference type="ARBA" id="ARBA00020482"/>
    </source>
</evidence>
<reference evidence="16 17" key="1">
    <citation type="submission" date="2017-08" db="EMBL/GenBank/DDBJ databases">
        <authorList>
            <person name="de Groot N.N."/>
        </authorList>
    </citation>
    <scope>NUCLEOTIDE SEQUENCE [LARGE SCALE GENOMIC DNA]</scope>
    <source>
        <strain evidence="16 17">NBT06-6</strain>
    </source>
</reference>
<evidence type="ECO:0000256" key="2">
    <source>
        <dbReference type="ARBA" id="ARBA00004776"/>
    </source>
</evidence>
<keyword evidence="10 13" id="KW-0472">Membrane</keyword>
<dbReference type="GO" id="GO:0016757">
    <property type="term" value="F:glycosyltransferase activity"/>
    <property type="evidence" value="ECO:0007669"/>
    <property type="project" value="InterPro"/>
</dbReference>
<organism evidence="16 17">
    <name type="scientific">Corynebacterium hadale</name>
    <dbReference type="NCBI Taxonomy" id="2026255"/>
    <lineage>
        <taxon>Bacteria</taxon>
        <taxon>Bacillati</taxon>
        <taxon>Actinomycetota</taxon>
        <taxon>Actinomycetes</taxon>
        <taxon>Mycobacteriales</taxon>
        <taxon>Corynebacteriaceae</taxon>
        <taxon>Corynebacterium</taxon>
    </lineage>
</organism>
<evidence type="ECO:0000256" key="8">
    <source>
        <dbReference type="ARBA" id="ARBA00022692"/>
    </source>
</evidence>
<feature type="domain" description="Arabinofuranosyltransferase AftA C-terminal" evidence="14">
    <location>
        <begin position="470"/>
        <end position="646"/>
    </location>
</feature>
<feature type="transmembrane region" description="Helical" evidence="13">
    <location>
        <begin position="258"/>
        <end position="290"/>
    </location>
</feature>
<dbReference type="GO" id="GO:0045227">
    <property type="term" value="P:capsule polysaccharide biosynthetic process"/>
    <property type="evidence" value="ECO:0007669"/>
    <property type="project" value="UniProtKB-UniPathway"/>
</dbReference>
<comment type="pathway">
    <text evidence="2">Cell wall biogenesis; cell wall polysaccharide biosynthesis.</text>
</comment>
<evidence type="ECO:0000259" key="14">
    <source>
        <dbReference type="Pfam" id="PF12249"/>
    </source>
</evidence>
<dbReference type="EC" id="2.4.2.46" evidence="4"/>
<dbReference type="InterPro" id="IPR020959">
    <property type="entry name" value="ArabinofuranosylTrfase_AftA_C"/>
</dbReference>
<feature type="transmembrane region" description="Helical" evidence="13">
    <location>
        <begin position="379"/>
        <end position="402"/>
    </location>
</feature>
<protein>
    <recommendedName>
        <fullName evidence="5">Galactan 5-O-arabinofuranosyltransferase</fullName>
        <ecNumber evidence="4">2.4.2.46</ecNumber>
    </recommendedName>
    <alternativeName>
        <fullName evidence="11">Arabinofuranosyltransferase AftA</fullName>
    </alternativeName>
</protein>
<evidence type="ECO:0000256" key="10">
    <source>
        <dbReference type="ARBA" id="ARBA00023136"/>
    </source>
</evidence>
<dbReference type="InterPro" id="IPR020963">
    <property type="entry name" value="ArabinofuranosylTrfase_AftA_N"/>
</dbReference>
<dbReference type="Proteomes" id="UP000215771">
    <property type="component" value="Unassembled WGS sequence"/>
</dbReference>
<dbReference type="GO" id="GO:0005886">
    <property type="term" value="C:plasma membrane"/>
    <property type="evidence" value="ECO:0007669"/>
    <property type="project" value="UniProtKB-SubCell"/>
</dbReference>
<evidence type="ECO:0000256" key="1">
    <source>
        <dbReference type="ARBA" id="ARBA00004651"/>
    </source>
</evidence>
<evidence type="ECO:0000313" key="16">
    <source>
        <dbReference type="EMBL" id="PAJ71357.1"/>
    </source>
</evidence>
<feature type="transmembrane region" description="Helical" evidence="13">
    <location>
        <begin position="414"/>
        <end position="438"/>
    </location>
</feature>
<evidence type="ECO:0000259" key="15">
    <source>
        <dbReference type="Pfam" id="PF12250"/>
    </source>
</evidence>
<dbReference type="Pfam" id="PF12249">
    <property type="entry name" value="AftA_C"/>
    <property type="match status" value="1"/>
</dbReference>
<evidence type="ECO:0000256" key="12">
    <source>
        <dbReference type="ARBA" id="ARBA00034030"/>
    </source>
</evidence>
<feature type="transmembrane region" description="Helical" evidence="13">
    <location>
        <begin position="74"/>
        <end position="91"/>
    </location>
</feature>
<sequence>MSTTVAPETSVDPTFGLRTTGYEPDAISARKTLILTLAAAFAAAVVTTLAWFVLHSISLPAFNRSMSTRALSTAGSFVILGVTLVCCIGWLRGKRYWPKAVMMYITAPALVITSLAIPLAATRLWLDGIQVDQGFRTQFLSRMTETAANADMSYKDLPTFYPMGWFWAGGRVADLLGIPGWEVFQPWALITLAAGAAMLTPIWQKITGSLPVACTIATVTTAIVLTETPDEPYAAIVAMFFPAAAIIARRALLGSRNAIIVMVLYLGLSACFYTLFTAVAALLVVALAGVECVMQDRNFRVLGRLCVIGVCSMVIALLSWAPYLYNILFGDYEVKSTANHFLPEEGTAYPLPFLSFSAIGILSFIGLIFLVVRAVDKEVASLGIAAIVCYAWSLASMSATLVGTSLLGFRIEVLVIEVFATAGVIGVMDACLVGLDYFYPARFSPESIRGIMAIVMVLLAGACLAYVQQIPAENESHIDQAYADTDGFGERADRFPPNAAKYYGEISELIESHGHAPNQAVVYTDEINFMAFHPFFGFNAFTSHYANPLGEYDQRNDALAAWSQLSWDHPEELTAAIDGAKWEPPAAFIFRGDVDDPEAGFKTHIAHDIFPNEPNVRYEGIFFNPKAFEGGDWDVEQIGPFAVVVRT</sequence>
<comment type="catalytic activity">
    <reaction evidence="12">
        <text>Adds an alpha-D-arabinofuranosyl group from trans,octacis-decaprenylphospho-beta-D-arabinofuranose at the 5-O-position of the eighth, tenth and twelfth galactofuranose unit of the galactofuranan chain of [beta-D-galactofuranosyl-(1-&gt;5)-beta-D-galactofuranosyl-(1-&gt;6)]14-beta-D-galactofuranosyl-(1-&gt;5)-beta-D-galactofuranosyl-(1-&gt;4)-alpha-L-rhamnopyranosyl-(1-&gt;3)-N-acetyl-alpha-D-glucosaminyl-diphospho-trans,octacis-decaprenol.</text>
        <dbReference type="EC" id="2.4.2.46"/>
    </reaction>
</comment>
<evidence type="ECO:0000256" key="9">
    <source>
        <dbReference type="ARBA" id="ARBA00022989"/>
    </source>
</evidence>
<dbReference type="RefSeq" id="WP_095275269.1">
    <property type="nucleotide sequence ID" value="NZ_CP047655.1"/>
</dbReference>
<name>A0A269PGE8_9CORY</name>
<feature type="domain" description="Arabinofuranosyltransferase AftA N-terminal" evidence="15">
    <location>
        <begin position="37"/>
        <end position="460"/>
    </location>
</feature>
<dbReference type="AlphaFoldDB" id="A0A269PGE8"/>
<feature type="transmembrane region" description="Helical" evidence="13">
    <location>
        <begin position="450"/>
        <end position="467"/>
    </location>
</feature>
<evidence type="ECO:0000256" key="3">
    <source>
        <dbReference type="ARBA" id="ARBA00009655"/>
    </source>
</evidence>
<accession>A0A269PGE8</accession>
<evidence type="ECO:0000256" key="7">
    <source>
        <dbReference type="ARBA" id="ARBA00022679"/>
    </source>
</evidence>
<dbReference type="Pfam" id="PF12250">
    <property type="entry name" value="AftA_N"/>
    <property type="match status" value="1"/>
</dbReference>
<evidence type="ECO:0000256" key="11">
    <source>
        <dbReference type="ARBA" id="ARBA00033184"/>
    </source>
</evidence>
<feature type="transmembrane region" description="Helical" evidence="13">
    <location>
        <begin position="233"/>
        <end position="252"/>
    </location>
</feature>
<comment type="caution">
    <text evidence="16">The sequence shown here is derived from an EMBL/GenBank/DDBJ whole genome shotgun (WGS) entry which is preliminary data.</text>
</comment>
<feature type="transmembrane region" description="Helical" evidence="13">
    <location>
        <begin position="302"/>
        <end position="325"/>
    </location>
</feature>
<comment type="similarity">
    <text evidence="3">Belongs to the glycosyltransferase 85 family.</text>
</comment>
<proteinExistence type="inferred from homology"/>
<feature type="transmembrane region" description="Helical" evidence="13">
    <location>
        <begin position="103"/>
        <end position="126"/>
    </location>
</feature>
<keyword evidence="6" id="KW-1003">Cell membrane</keyword>
<feature type="transmembrane region" description="Helical" evidence="13">
    <location>
        <begin position="33"/>
        <end position="54"/>
    </location>
</feature>
<dbReference type="GO" id="GO:0044038">
    <property type="term" value="P:cell wall macromolecule biosynthetic process"/>
    <property type="evidence" value="ECO:0007669"/>
    <property type="project" value="InterPro"/>
</dbReference>
<keyword evidence="7" id="KW-0808">Transferase</keyword>
<dbReference type="UniPathway" id="UPA00963"/>
<gene>
    <name evidence="16" type="ORF">CIG21_01145</name>
</gene>
<keyword evidence="9 13" id="KW-1133">Transmembrane helix</keyword>
<evidence type="ECO:0000256" key="4">
    <source>
        <dbReference type="ARBA" id="ARBA00012037"/>
    </source>
</evidence>
<evidence type="ECO:0000313" key="17">
    <source>
        <dbReference type="Proteomes" id="UP000215771"/>
    </source>
</evidence>
<comment type="subcellular location">
    <subcellularLocation>
        <location evidence="1">Cell membrane</location>
        <topology evidence="1">Multi-pass membrane protein</topology>
    </subcellularLocation>
</comment>
<feature type="transmembrane region" description="Helical" evidence="13">
    <location>
        <begin position="351"/>
        <end position="372"/>
    </location>
</feature>